<keyword evidence="1" id="KW-1133">Transmembrane helix</keyword>
<evidence type="ECO:0000256" key="1">
    <source>
        <dbReference type="SAM" id="Phobius"/>
    </source>
</evidence>
<proteinExistence type="predicted"/>
<protein>
    <submittedName>
        <fullName evidence="2">Uncharacterized protein</fullName>
    </submittedName>
</protein>
<keyword evidence="1" id="KW-0472">Membrane</keyword>
<feature type="transmembrane region" description="Helical" evidence="1">
    <location>
        <begin position="248"/>
        <end position="268"/>
    </location>
</feature>
<feature type="transmembrane region" description="Helical" evidence="1">
    <location>
        <begin position="189"/>
        <end position="217"/>
    </location>
</feature>
<dbReference type="PANTHER" id="PTHR37305">
    <property type="entry name" value="INTEGRAL MEMBRANE PROTEIN-RELATED"/>
    <property type="match status" value="1"/>
</dbReference>
<feature type="transmembrane region" description="Helical" evidence="1">
    <location>
        <begin position="332"/>
        <end position="354"/>
    </location>
</feature>
<gene>
    <name evidence="2" type="ORF">KD144_14840</name>
</gene>
<accession>A0A941JNQ9</accession>
<reference evidence="2" key="1">
    <citation type="submission" date="2021-04" db="EMBL/GenBank/DDBJ databases">
        <title>Genomic analysis of electroactive and textile dye degrading Bacillus circulans strain: DC10 isolated from constructed wetland-microbial fuel cells treating textile dye wastewaters.</title>
        <authorList>
            <person name="Patel D.U."/>
            <person name="Desai C.R."/>
        </authorList>
    </citation>
    <scope>NUCLEOTIDE SEQUENCE</scope>
    <source>
        <strain evidence="2">DC10</strain>
    </source>
</reference>
<feature type="transmembrane region" description="Helical" evidence="1">
    <location>
        <begin position="16"/>
        <end position="35"/>
    </location>
</feature>
<name>A0A941JNQ9_NIACI</name>
<sequence>MELFKWELYKLFRQKIIYIAFISMMAVSTGFTFYYQSDTEKAVYNEWTGPLTEERIQQAEKGEAEFAKKIAEMEEGDSLSEEDNYTSEIYNTIVYAKMIKERPEINLTEAVIDDPKKAKIAYNLIERIDDSYFSNMKGPRELIGINSIAGYAMTAALLLIGLSTIYSNEYSSGADNYLLSTRKGRKTVIWAKIFAAIIYVLLLIIIFDLWMLFYYYLQFGIDGWEMAIQYYTYLSTSPYPFTFWEYHLVYLGMHILGGMGFALLIMLISMLNKNVLLTFIISAAVYILPLIIYEMVQWEWVGNLMLLSYVHMMKAEYLFVDLKFVNVFGTPIIYPIFICIFSLLVSILLIAIMFRVMQRKEVTV</sequence>
<evidence type="ECO:0000313" key="2">
    <source>
        <dbReference type="EMBL" id="MBR8670814.1"/>
    </source>
</evidence>
<dbReference type="EMBL" id="JAGTPX010000015">
    <property type="protein sequence ID" value="MBR8670814.1"/>
    <property type="molecule type" value="Genomic_DNA"/>
</dbReference>
<dbReference type="RefSeq" id="WP_212119788.1">
    <property type="nucleotide sequence ID" value="NZ_JAGTPX020000006.1"/>
</dbReference>
<dbReference type="AlphaFoldDB" id="A0A941JNQ9"/>
<comment type="caution">
    <text evidence="2">The sequence shown here is derived from an EMBL/GenBank/DDBJ whole genome shotgun (WGS) entry which is preliminary data.</text>
</comment>
<feature type="transmembrane region" description="Helical" evidence="1">
    <location>
        <begin position="275"/>
        <end position="296"/>
    </location>
</feature>
<keyword evidence="1" id="KW-0812">Transmembrane</keyword>
<feature type="transmembrane region" description="Helical" evidence="1">
    <location>
        <begin position="148"/>
        <end position="168"/>
    </location>
</feature>
<dbReference type="PANTHER" id="PTHR37305:SF1">
    <property type="entry name" value="MEMBRANE PROTEIN"/>
    <property type="match status" value="1"/>
</dbReference>
<organism evidence="2">
    <name type="scientific">Niallia circulans</name>
    <name type="common">Bacillus circulans</name>
    <dbReference type="NCBI Taxonomy" id="1397"/>
    <lineage>
        <taxon>Bacteria</taxon>
        <taxon>Bacillati</taxon>
        <taxon>Bacillota</taxon>
        <taxon>Bacilli</taxon>
        <taxon>Bacillales</taxon>
        <taxon>Bacillaceae</taxon>
        <taxon>Niallia</taxon>
    </lineage>
</organism>